<feature type="transmembrane region" description="Helical" evidence="1">
    <location>
        <begin position="55"/>
        <end position="73"/>
    </location>
</feature>
<feature type="domain" description="VanZ-like" evidence="2">
    <location>
        <begin position="27"/>
        <end position="130"/>
    </location>
</feature>
<dbReference type="Proteomes" id="UP001646157">
    <property type="component" value="Unassembled WGS sequence"/>
</dbReference>
<evidence type="ECO:0000313" key="3">
    <source>
        <dbReference type="EMBL" id="MBM7587626.1"/>
    </source>
</evidence>
<proteinExistence type="predicted"/>
<dbReference type="EMBL" id="JAFBDZ010000005">
    <property type="protein sequence ID" value="MBM7587626.1"/>
    <property type="molecule type" value="Genomic_DNA"/>
</dbReference>
<feature type="transmembrane region" description="Helical" evidence="1">
    <location>
        <begin position="109"/>
        <end position="128"/>
    </location>
</feature>
<keyword evidence="4" id="KW-1185">Reference proteome</keyword>
<keyword evidence="1" id="KW-0472">Membrane</keyword>
<reference evidence="3 4" key="1">
    <citation type="submission" date="2021-01" db="EMBL/GenBank/DDBJ databases">
        <title>Genomic Encyclopedia of Type Strains, Phase IV (KMG-IV): sequencing the most valuable type-strain genomes for metagenomic binning, comparative biology and taxonomic classification.</title>
        <authorList>
            <person name="Goeker M."/>
        </authorList>
    </citation>
    <scope>NUCLEOTIDE SEQUENCE [LARGE SCALE GENOMIC DNA]</scope>
    <source>
        <strain evidence="3 4">DSM 24834</strain>
    </source>
</reference>
<dbReference type="InterPro" id="IPR006976">
    <property type="entry name" value="VanZ-like"/>
</dbReference>
<dbReference type="Pfam" id="PF04892">
    <property type="entry name" value="VanZ"/>
    <property type="match status" value="1"/>
</dbReference>
<keyword evidence="1" id="KW-1133">Transmembrane helix</keyword>
<evidence type="ECO:0000256" key="1">
    <source>
        <dbReference type="SAM" id="Phobius"/>
    </source>
</evidence>
<organism evidence="3 4">
    <name type="scientific">Rossellomorea pakistanensis</name>
    <dbReference type="NCBI Taxonomy" id="992288"/>
    <lineage>
        <taxon>Bacteria</taxon>
        <taxon>Bacillati</taxon>
        <taxon>Bacillota</taxon>
        <taxon>Bacilli</taxon>
        <taxon>Bacillales</taxon>
        <taxon>Bacillaceae</taxon>
        <taxon>Rossellomorea</taxon>
    </lineage>
</organism>
<dbReference type="RefSeq" id="WP_205174805.1">
    <property type="nucleotide sequence ID" value="NZ_JAFBDZ010000005.1"/>
</dbReference>
<gene>
    <name evidence="3" type="ORF">JOC86_004200</name>
</gene>
<keyword evidence="1" id="KW-0812">Transmembrane</keyword>
<dbReference type="InterPro" id="IPR053150">
    <property type="entry name" value="Teicoplanin_resist-assoc"/>
</dbReference>
<comment type="caution">
    <text evidence="3">The sequence shown here is derived from an EMBL/GenBank/DDBJ whole genome shotgun (WGS) entry which is preliminary data.</text>
</comment>
<sequence>MGEPNGFFLIVSDLGISYDAPRFIFNLSDVHHNYIPFDTIRTYLFNFNHYNLDTWLYNTFGVVFLFIPLGFLLPSAFFNIKSNRTVVLISLSVSMFIEVLQRVTNLGVFDIDDMILNTIGAAVGYWIYKSISKNKKAHIP</sequence>
<dbReference type="PANTHER" id="PTHR36834">
    <property type="entry name" value="MEMBRANE PROTEIN-RELATED"/>
    <property type="match status" value="1"/>
</dbReference>
<feature type="transmembrane region" description="Helical" evidence="1">
    <location>
        <begin position="85"/>
        <end position="103"/>
    </location>
</feature>
<dbReference type="PANTHER" id="PTHR36834:SF1">
    <property type="entry name" value="INTEGRAL MEMBRANE PROTEIN"/>
    <property type="match status" value="1"/>
</dbReference>
<evidence type="ECO:0000259" key="2">
    <source>
        <dbReference type="Pfam" id="PF04892"/>
    </source>
</evidence>
<accession>A0ABS2NID9</accession>
<evidence type="ECO:0000313" key="4">
    <source>
        <dbReference type="Proteomes" id="UP001646157"/>
    </source>
</evidence>
<name>A0ABS2NID9_9BACI</name>
<protein>
    <submittedName>
        <fullName evidence="3">Glycopeptide antibiotics resistance protein</fullName>
    </submittedName>
</protein>